<dbReference type="PANTHER" id="PTHR42080:SF1">
    <property type="entry name" value="SRR1-LIKE DOMAIN-CONTAINING PROTEIN"/>
    <property type="match status" value="1"/>
</dbReference>
<dbReference type="PANTHER" id="PTHR42080">
    <property type="entry name" value="SRR1 DOMAIN-CONTAINING PROTEIN"/>
    <property type="match status" value="1"/>
</dbReference>
<evidence type="ECO:0000313" key="2">
    <source>
        <dbReference type="EMBL" id="KAK8046238.1"/>
    </source>
</evidence>
<evidence type="ECO:0000313" key="3">
    <source>
        <dbReference type="Proteomes" id="UP001446871"/>
    </source>
</evidence>
<accession>A0ABR1THY0</accession>
<protein>
    <recommendedName>
        <fullName evidence="4">SRR1-like domain-containing protein</fullName>
    </recommendedName>
</protein>
<evidence type="ECO:0000256" key="1">
    <source>
        <dbReference type="SAM" id="MobiDB-lite"/>
    </source>
</evidence>
<feature type="region of interest" description="Disordered" evidence="1">
    <location>
        <begin position="367"/>
        <end position="392"/>
    </location>
</feature>
<name>A0ABR1THY0_9PEZI</name>
<keyword evidence="3" id="KW-1185">Reference proteome</keyword>
<evidence type="ECO:0008006" key="4">
    <source>
        <dbReference type="Google" id="ProtNLM"/>
    </source>
</evidence>
<reference evidence="2 3" key="1">
    <citation type="submission" date="2023-01" db="EMBL/GenBank/DDBJ databases">
        <title>Analysis of 21 Apiospora genomes using comparative genomics revels a genus with tremendous synthesis potential of carbohydrate active enzymes and secondary metabolites.</title>
        <authorList>
            <person name="Sorensen T."/>
        </authorList>
    </citation>
    <scope>NUCLEOTIDE SEQUENCE [LARGE SCALE GENOMIC DNA]</scope>
    <source>
        <strain evidence="2 3">CBS 83171</strain>
    </source>
</reference>
<feature type="compositionally biased region" description="Basic and acidic residues" evidence="1">
    <location>
        <begin position="379"/>
        <end position="391"/>
    </location>
</feature>
<proteinExistence type="predicted"/>
<dbReference type="Proteomes" id="UP001446871">
    <property type="component" value="Unassembled WGS sequence"/>
</dbReference>
<comment type="caution">
    <text evidence="2">The sequence shown here is derived from an EMBL/GenBank/DDBJ whole genome shotgun (WGS) entry which is preliminary data.</text>
</comment>
<dbReference type="EMBL" id="JAQQWM010000009">
    <property type="protein sequence ID" value="KAK8046238.1"/>
    <property type="molecule type" value="Genomic_DNA"/>
</dbReference>
<organism evidence="2 3">
    <name type="scientific">Apiospora saccharicola</name>
    <dbReference type="NCBI Taxonomy" id="335842"/>
    <lineage>
        <taxon>Eukaryota</taxon>
        <taxon>Fungi</taxon>
        <taxon>Dikarya</taxon>
        <taxon>Ascomycota</taxon>
        <taxon>Pezizomycotina</taxon>
        <taxon>Sordariomycetes</taxon>
        <taxon>Xylariomycetidae</taxon>
        <taxon>Amphisphaeriales</taxon>
        <taxon>Apiosporaceae</taxon>
        <taxon>Apiospora</taxon>
    </lineage>
</organism>
<gene>
    <name evidence="2" type="ORF">PG996_014302</name>
</gene>
<sequence>MHRTRTFLADIRNKDPEWLRENVPFRFEPITEEELENKSNEEKARITIPRLNTLNPLPLVGFFADQFHPEINPYELDYTYLTKWLQYIPGPPPAGYVYPIKELEDLRWGYSGRCRDYMMKDLWRLPEDDKRVIDRLGELPKLVSDVDGYKLGTWFTPPGSDDSKRKQLALASREDISETYEWASSLWEDDPQHKALKESFEALSTALGSTKVNKLVCIGLGSLSPPPFHTLEELREGKREAQKNGMTIFYGHWYLRPYFKHLAAQTMAQVLKGQNDGKPLDLYAQDIGYREDDIKVLENDIGNLGNNHGRGNFTVLDGSPNAHEGFLMIDSETYVFAVQPAMPLRQMVCEVSTPAAILCVEIKTKGEKPDDDVPSSKVMEAKENEKPRPSDGLHLLGPHLYLSLPHCNLTLREADFSNDI</sequence>